<accession>A0A9D2KCB7</accession>
<reference evidence="3" key="2">
    <citation type="submission" date="2021-04" db="EMBL/GenBank/DDBJ databases">
        <authorList>
            <person name="Gilroy R."/>
        </authorList>
    </citation>
    <scope>NUCLEOTIDE SEQUENCE</scope>
    <source>
        <strain evidence="3">ChiW4-1371</strain>
    </source>
</reference>
<feature type="coiled-coil region" evidence="1">
    <location>
        <begin position="456"/>
        <end position="534"/>
    </location>
</feature>
<protein>
    <submittedName>
        <fullName evidence="3">ATP-binding protein</fullName>
    </submittedName>
</protein>
<name>A0A9D2KCB7_9BACT</name>
<evidence type="ECO:0000259" key="2">
    <source>
        <dbReference type="Pfam" id="PF02518"/>
    </source>
</evidence>
<dbReference type="AlphaFoldDB" id="A0A9D2KCB7"/>
<gene>
    <name evidence="3" type="ORF">H9804_02895</name>
</gene>
<dbReference type="InterPro" id="IPR003594">
    <property type="entry name" value="HATPase_dom"/>
</dbReference>
<keyword evidence="3" id="KW-0067">ATP-binding</keyword>
<evidence type="ECO:0000313" key="4">
    <source>
        <dbReference type="Proteomes" id="UP000824176"/>
    </source>
</evidence>
<dbReference type="InterPro" id="IPR036890">
    <property type="entry name" value="HATPase_C_sf"/>
</dbReference>
<dbReference type="Pfam" id="PF02518">
    <property type="entry name" value="HATPase_c"/>
    <property type="match status" value="1"/>
</dbReference>
<sequence>MSEEQLQFKVSAGLKNIIGKELINNEYIAIFELVKNSYDAGATNVKISFYDNILEIEDNGKGMTKDDIINKWLFVAYSEKKEENRKESYRDKIRPHTAGAKGIGRFSCDRLGSILEIYTKTKSENHINALYVDWAKFEHKDIETLESINVKYYNYTDSTVFKNGNGTKLVIKKLADNWDREKVLRLKKSLRKMINPKMLGNDDKFDIELYMPSEIENDKKFDKDSSQEIINGIVENDVFEKLKIKTINIKVDINEKGDEITTTIHDRGDFIYTKTIQNIKYNKLHNIQIELFYLNRSAKRTFNQIMGLSVKEYGSVFVYKNNFRVLPYGDPMRDVFDIDQRKAQGYNRYLGTRDLIGRVSILGDNPDFIETSSRADGFVTTEAEEQLKIFLKEEVLVALEKYVVGIIKWAEPDKDTGVILNPEDVVDSIINEIVKKSKKENFLKFEYNQNLFDKVKKSQKQKIDEYTEQLVKYAKKYNNQELSKLAKELQEQVEVQKKSYKDAIKDAINIAEKYENELERGEIKDKQIKNLENQNLNSESLDVKSSLHTVLNKSNTIINDVNTIMKYYIDEIINHDLKNILLRIYSSAYFINKVSTYGINTSIDLSSTRYKGNIVTYLKNEILKIEKYNINIHIVDKDTYIYNDVLFDIISLAIIIDNIVSNSMKAGATQIEIIPENSNGYLLLHFHDNGYGLQDILSDNELFSRGVSSTGSSGIGLYHIKILMNEINGIVYVNRDVECGFDIVLGFRYE</sequence>
<keyword evidence="3" id="KW-0547">Nucleotide-binding</keyword>
<dbReference type="GO" id="GO:0005524">
    <property type="term" value="F:ATP binding"/>
    <property type="evidence" value="ECO:0007669"/>
    <property type="project" value="UniProtKB-KW"/>
</dbReference>
<reference evidence="3" key="1">
    <citation type="journal article" date="2021" name="PeerJ">
        <title>Extensive microbial diversity within the chicken gut microbiome revealed by metagenomics and culture.</title>
        <authorList>
            <person name="Gilroy R."/>
            <person name="Ravi A."/>
            <person name="Getino M."/>
            <person name="Pursley I."/>
            <person name="Horton D.L."/>
            <person name="Alikhan N.F."/>
            <person name="Baker D."/>
            <person name="Gharbi K."/>
            <person name="Hall N."/>
            <person name="Watson M."/>
            <person name="Adriaenssens E.M."/>
            <person name="Foster-Nyarko E."/>
            <person name="Jarju S."/>
            <person name="Secka A."/>
            <person name="Antonio M."/>
            <person name="Oren A."/>
            <person name="Chaudhuri R.R."/>
            <person name="La Ragione R."/>
            <person name="Hildebrand F."/>
            <person name="Pallen M.J."/>
        </authorList>
    </citation>
    <scope>NUCLEOTIDE SEQUENCE</scope>
    <source>
        <strain evidence="3">ChiW4-1371</strain>
    </source>
</reference>
<dbReference type="Proteomes" id="UP000824176">
    <property type="component" value="Unassembled WGS sequence"/>
</dbReference>
<proteinExistence type="predicted"/>
<evidence type="ECO:0000256" key="1">
    <source>
        <dbReference type="SAM" id="Coils"/>
    </source>
</evidence>
<dbReference type="SUPFAM" id="SSF55874">
    <property type="entry name" value="ATPase domain of HSP90 chaperone/DNA topoisomerase II/histidine kinase"/>
    <property type="match status" value="2"/>
</dbReference>
<dbReference type="EMBL" id="DXAQ01000040">
    <property type="protein sequence ID" value="HIZ88868.1"/>
    <property type="molecule type" value="Genomic_DNA"/>
</dbReference>
<dbReference type="Gene3D" id="3.30.565.10">
    <property type="entry name" value="Histidine kinase-like ATPase, C-terminal domain"/>
    <property type="match status" value="2"/>
</dbReference>
<organism evidence="3 4">
    <name type="scientific">Candidatus Mucispirillum faecigallinarum</name>
    <dbReference type="NCBI Taxonomy" id="2838699"/>
    <lineage>
        <taxon>Bacteria</taxon>
        <taxon>Pseudomonadati</taxon>
        <taxon>Deferribacterota</taxon>
        <taxon>Deferribacteres</taxon>
        <taxon>Deferribacterales</taxon>
        <taxon>Mucispirillaceae</taxon>
        <taxon>Mucispirillum</taxon>
    </lineage>
</organism>
<dbReference type="Pfam" id="PF13589">
    <property type="entry name" value="HATPase_c_3"/>
    <property type="match status" value="1"/>
</dbReference>
<feature type="domain" description="Histidine kinase/HSP90-like ATPase" evidence="2">
    <location>
        <begin position="648"/>
        <end position="745"/>
    </location>
</feature>
<evidence type="ECO:0000313" key="3">
    <source>
        <dbReference type="EMBL" id="HIZ88868.1"/>
    </source>
</evidence>
<comment type="caution">
    <text evidence="3">The sequence shown here is derived from an EMBL/GenBank/DDBJ whole genome shotgun (WGS) entry which is preliminary data.</text>
</comment>
<keyword evidence="1" id="KW-0175">Coiled coil</keyword>